<feature type="transmembrane region" description="Helical" evidence="5">
    <location>
        <begin position="36"/>
        <end position="60"/>
    </location>
</feature>
<evidence type="ECO:0000259" key="6">
    <source>
        <dbReference type="PROSITE" id="PS50850"/>
    </source>
</evidence>
<dbReference type="EMBL" id="JBHSLN010000022">
    <property type="protein sequence ID" value="MFC5297610.1"/>
    <property type="molecule type" value="Genomic_DNA"/>
</dbReference>
<dbReference type="Gene3D" id="1.20.1250.20">
    <property type="entry name" value="MFS general substrate transporter like domains"/>
    <property type="match status" value="2"/>
</dbReference>
<dbReference type="PANTHER" id="PTHR23542">
    <property type="match status" value="1"/>
</dbReference>
<comment type="caution">
    <text evidence="7">The sequence shown here is derived from an EMBL/GenBank/DDBJ whole genome shotgun (WGS) entry which is preliminary data.</text>
</comment>
<reference evidence="8" key="1">
    <citation type="journal article" date="2019" name="Int. J. Syst. Evol. Microbiol.">
        <title>The Global Catalogue of Microorganisms (GCM) 10K type strain sequencing project: providing services to taxonomists for standard genome sequencing and annotation.</title>
        <authorList>
            <consortium name="The Broad Institute Genomics Platform"/>
            <consortium name="The Broad Institute Genome Sequencing Center for Infectious Disease"/>
            <person name="Wu L."/>
            <person name="Ma J."/>
        </authorList>
    </citation>
    <scope>NUCLEOTIDE SEQUENCE [LARGE SCALE GENOMIC DNA]</scope>
    <source>
        <strain evidence="8">CGMCC 1.16455</strain>
    </source>
</reference>
<sequence length="399" mass="40428">MSALTNYRQLFLIPGAGRFFVPAALARLGVAMQSLAILWAVQGASGSFAVAGIATGAFAVTEALLAPQVARFVDSHGQGTVAAFQLPVFGLAAVTLVLATWLGAPVWVWLIASGVAGVSCPQIGSLAAARWRHLTDSGAQMSTALALEAAVNTVTFMVGPVLVTSLSATIHPAMGLVVAAGLVAVFTAVLVRCRDSEPPSQARGPGLVLDARLLDRALLPFPALHLLLGIYFGGMTICLTAAALSLGVAPYAGLIAAGAGAAGLLAGFVYGASSHRIGTAPVMLLGSAGLVLFCFGLSQSHGLVSLVLLTTLAGACVSPIVIPAAVKLQEAAPASLYVQAITWTGSASALGTAIAAPLIGQLVDQWSVQAGYLAITVVLSLLLIVTVLLARDRQLSRVP</sequence>
<feature type="transmembrane region" description="Helical" evidence="5">
    <location>
        <begin position="81"/>
        <end position="101"/>
    </location>
</feature>
<keyword evidence="2 5" id="KW-0812">Transmembrane</keyword>
<keyword evidence="3 5" id="KW-1133">Transmembrane helix</keyword>
<dbReference type="InterPro" id="IPR020846">
    <property type="entry name" value="MFS_dom"/>
</dbReference>
<dbReference type="PANTHER" id="PTHR23542:SF1">
    <property type="entry name" value="MAJOR FACILITATOR SUPERFAMILY (MFS) PROFILE DOMAIN-CONTAINING PROTEIN"/>
    <property type="match status" value="1"/>
</dbReference>
<keyword evidence="4 5" id="KW-0472">Membrane</keyword>
<evidence type="ECO:0000256" key="2">
    <source>
        <dbReference type="ARBA" id="ARBA00022692"/>
    </source>
</evidence>
<protein>
    <submittedName>
        <fullName evidence="7">MFS transporter</fullName>
    </submittedName>
</protein>
<name>A0ABW0FGY1_9MICO</name>
<dbReference type="InterPro" id="IPR011701">
    <property type="entry name" value="MFS"/>
</dbReference>
<accession>A0ABW0FGY1</accession>
<feature type="transmembrane region" description="Helical" evidence="5">
    <location>
        <begin position="336"/>
        <end position="359"/>
    </location>
</feature>
<proteinExistence type="predicted"/>
<comment type="subcellular location">
    <subcellularLocation>
        <location evidence="1">Cell membrane</location>
        <topology evidence="1">Multi-pass membrane protein</topology>
    </subcellularLocation>
</comment>
<evidence type="ECO:0000313" key="8">
    <source>
        <dbReference type="Proteomes" id="UP001595937"/>
    </source>
</evidence>
<evidence type="ECO:0000256" key="5">
    <source>
        <dbReference type="SAM" id="Phobius"/>
    </source>
</evidence>
<dbReference type="Pfam" id="PF07690">
    <property type="entry name" value="MFS_1"/>
    <property type="match status" value="1"/>
</dbReference>
<evidence type="ECO:0000313" key="7">
    <source>
        <dbReference type="EMBL" id="MFC5297610.1"/>
    </source>
</evidence>
<dbReference type="Proteomes" id="UP001595937">
    <property type="component" value="Unassembled WGS sequence"/>
</dbReference>
<evidence type="ECO:0000256" key="1">
    <source>
        <dbReference type="ARBA" id="ARBA00004651"/>
    </source>
</evidence>
<dbReference type="GeneID" id="303295865"/>
<evidence type="ECO:0000256" key="4">
    <source>
        <dbReference type="ARBA" id="ARBA00023136"/>
    </source>
</evidence>
<feature type="transmembrane region" description="Helical" evidence="5">
    <location>
        <begin position="141"/>
        <end position="163"/>
    </location>
</feature>
<feature type="domain" description="Major facilitator superfamily (MFS) profile" evidence="6">
    <location>
        <begin position="217"/>
        <end position="399"/>
    </location>
</feature>
<feature type="transmembrane region" description="Helical" evidence="5">
    <location>
        <begin position="169"/>
        <end position="191"/>
    </location>
</feature>
<feature type="transmembrane region" description="Helical" evidence="5">
    <location>
        <begin position="371"/>
        <end position="390"/>
    </location>
</feature>
<feature type="transmembrane region" description="Helical" evidence="5">
    <location>
        <begin position="251"/>
        <end position="270"/>
    </location>
</feature>
<keyword evidence="8" id="KW-1185">Reference proteome</keyword>
<dbReference type="SUPFAM" id="SSF103473">
    <property type="entry name" value="MFS general substrate transporter"/>
    <property type="match status" value="1"/>
</dbReference>
<dbReference type="InterPro" id="IPR036259">
    <property type="entry name" value="MFS_trans_sf"/>
</dbReference>
<dbReference type="PROSITE" id="PS50850">
    <property type="entry name" value="MFS"/>
    <property type="match status" value="1"/>
</dbReference>
<dbReference type="RefSeq" id="WP_343922074.1">
    <property type="nucleotide sequence ID" value="NZ_BAAAIR010000006.1"/>
</dbReference>
<gene>
    <name evidence="7" type="ORF">ACFPK8_08805</name>
</gene>
<organism evidence="7 8">
    <name type="scientific">Brachybacterium tyrofermentans</name>
    <dbReference type="NCBI Taxonomy" id="47848"/>
    <lineage>
        <taxon>Bacteria</taxon>
        <taxon>Bacillati</taxon>
        <taxon>Actinomycetota</taxon>
        <taxon>Actinomycetes</taxon>
        <taxon>Micrococcales</taxon>
        <taxon>Dermabacteraceae</taxon>
        <taxon>Brachybacterium</taxon>
    </lineage>
</organism>
<feature type="transmembrane region" description="Helical" evidence="5">
    <location>
        <begin position="223"/>
        <end position="245"/>
    </location>
</feature>
<feature type="transmembrane region" description="Helical" evidence="5">
    <location>
        <begin position="107"/>
        <end position="129"/>
    </location>
</feature>
<feature type="transmembrane region" description="Helical" evidence="5">
    <location>
        <begin position="304"/>
        <end position="324"/>
    </location>
</feature>
<feature type="transmembrane region" description="Helical" evidence="5">
    <location>
        <begin position="277"/>
        <end position="298"/>
    </location>
</feature>
<evidence type="ECO:0000256" key="3">
    <source>
        <dbReference type="ARBA" id="ARBA00022989"/>
    </source>
</evidence>